<dbReference type="Pfam" id="PF05139">
    <property type="entry name" value="Erythro_esteras"/>
    <property type="match status" value="1"/>
</dbReference>
<reference evidence="2 3" key="1">
    <citation type="submission" date="2018-05" db="EMBL/GenBank/DDBJ databases">
        <title>Genomic Encyclopedia of Type Strains, Phase IV (KMG-IV): sequencing the most valuable type-strain genomes for metagenomic binning, comparative biology and taxonomic classification.</title>
        <authorList>
            <person name="Goeker M."/>
        </authorList>
    </citation>
    <scope>NUCLEOTIDE SEQUENCE [LARGE SCALE GENOMIC DNA]</scope>
    <source>
        <strain evidence="2 3">DSM 19792</strain>
    </source>
</reference>
<gene>
    <name evidence="2" type="ORF">DFR42_1011244</name>
</gene>
<name>A0A318JKJ6_9BURK</name>
<dbReference type="PANTHER" id="PTHR31299">
    <property type="entry name" value="ESTERASE, PUTATIVE (AFU_ORTHOLOGUE AFUA_1G05850)-RELATED"/>
    <property type="match status" value="1"/>
</dbReference>
<organism evidence="2 3">
    <name type="scientific">Undibacterium pigrum</name>
    <dbReference type="NCBI Taxonomy" id="401470"/>
    <lineage>
        <taxon>Bacteria</taxon>
        <taxon>Pseudomonadati</taxon>
        <taxon>Pseudomonadota</taxon>
        <taxon>Betaproteobacteria</taxon>
        <taxon>Burkholderiales</taxon>
        <taxon>Oxalobacteraceae</taxon>
        <taxon>Undibacterium</taxon>
    </lineage>
</organism>
<feature type="signal peptide" evidence="1">
    <location>
        <begin position="1"/>
        <end position="25"/>
    </location>
</feature>
<keyword evidence="1" id="KW-0732">Signal</keyword>
<dbReference type="PANTHER" id="PTHR31299:SF0">
    <property type="entry name" value="ESTERASE, PUTATIVE (AFU_ORTHOLOGUE AFUA_1G05850)-RELATED"/>
    <property type="match status" value="1"/>
</dbReference>
<dbReference type="GO" id="GO:0046677">
    <property type="term" value="P:response to antibiotic"/>
    <property type="evidence" value="ECO:0007669"/>
    <property type="project" value="InterPro"/>
</dbReference>
<dbReference type="InterPro" id="IPR007815">
    <property type="entry name" value="Emycin_Estase"/>
</dbReference>
<comment type="caution">
    <text evidence="2">The sequence shown here is derived from an EMBL/GenBank/DDBJ whole genome shotgun (WGS) entry which is preliminary data.</text>
</comment>
<evidence type="ECO:0000313" key="2">
    <source>
        <dbReference type="EMBL" id="PXX47652.1"/>
    </source>
</evidence>
<evidence type="ECO:0000256" key="1">
    <source>
        <dbReference type="SAM" id="SignalP"/>
    </source>
</evidence>
<dbReference type="AlphaFoldDB" id="A0A318JKJ6"/>
<dbReference type="RefSeq" id="WP_110254000.1">
    <property type="nucleotide sequence ID" value="NZ_QJKB01000001.1"/>
</dbReference>
<feature type="chain" id="PRO_5016430179" evidence="1">
    <location>
        <begin position="26"/>
        <end position="417"/>
    </location>
</feature>
<accession>A0A318JKJ6</accession>
<dbReference type="Gene3D" id="3.40.1660.10">
    <property type="entry name" value="EreA-like (biosynthetic domain)"/>
    <property type="match status" value="2"/>
</dbReference>
<protein>
    <submittedName>
        <fullName evidence="2">Erythromycin esterase</fullName>
    </submittedName>
</protein>
<keyword evidence="3" id="KW-1185">Reference proteome</keyword>
<proteinExistence type="predicted"/>
<dbReference type="InterPro" id="IPR052036">
    <property type="entry name" value="Hydrolase/PRTase-associated"/>
</dbReference>
<dbReference type="EMBL" id="QJKB01000001">
    <property type="protein sequence ID" value="PXX47652.1"/>
    <property type="molecule type" value="Genomic_DNA"/>
</dbReference>
<dbReference type="OrthoDB" id="9810066at2"/>
<evidence type="ECO:0000313" key="3">
    <source>
        <dbReference type="Proteomes" id="UP000247792"/>
    </source>
</evidence>
<dbReference type="SUPFAM" id="SSF159501">
    <property type="entry name" value="EreA/ChaN-like"/>
    <property type="match status" value="1"/>
</dbReference>
<dbReference type="Proteomes" id="UP000247792">
    <property type="component" value="Unassembled WGS sequence"/>
</dbReference>
<dbReference type="CDD" id="cd14728">
    <property type="entry name" value="Ere-like"/>
    <property type="match status" value="1"/>
</dbReference>
<sequence>MNHQTSICGLLLALLIPITLPSATAQTRSPAWDAWLSNNTHAVSDNKINDDYADLAAFGAAIKDSRIVMLDEQSHGEENVFALKARLVRYLHEKHGYQVLALESGLYDVDRIWRTADAKNSIRTQAPGNVFYLYANSPAMRGLFDYLQTQKQGKSPLILSGMDSQHTGQHTRQHLVSDLRKELDKTGNSKLSNDAYWSKFAELNLQLFNMNRTAPDTRIQEEYFQFIQKLKTAFSSSEQYFWQRLIISMEDQAQRYWGHRHEHRSAVMGENLLSLITQRYPGQKIIVWGHFVHLNRTGLPLHGNLGHVISKQFKDQVYVAHFTGNKGNYYNFFNDQNTPVLSFPSKTIENHLERQPGPYNFTDWRKLPAHLKQDVSMQAALSSYLPQGLFELPEAGAQWHERIDGTFYLNKITSTKP</sequence>